<dbReference type="InterPro" id="IPR032675">
    <property type="entry name" value="LRR_dom_sf"/>
</dbReference>
<dbReference type="Gene3D" id="3.80.10.10">
    <property type="entry name" value="Ribonuclease Inhibitor"/>
    <property type="match status" value="3"/>
</dbReference>
<keyword evidence="5" id="KW-1185">Reference proteome</keyword>
<feature type="region of interest" description="Disordered" evidence="1">
    <location>
        <begin position="577"/>
        <end position="614"/>
    </location>
</feature>
<dbReference type="InterPro" id="IPR006553">
    <property type="entry name" value="Leu-rich_rpt_Cys-con_subtyp"/>
</dbReference>
<comment type="caution">
    <text evidence="4">The sequence shown here is derived from an EMBL/GenBank/DDBJ whole genome shotgun (WGS) entry which is preliminary data.</text>
</comment>
<dbReference type="InterPro" id="IPR001810">
    <property type="entry name" value="F-box_dom"/>
</dbReference>
<reference evidence="4 5" key="1">
    <citation type="journal article" date="2007" name="Proc. Natl. Acad. Sci. U.S.A.">
        <title>Dandruff-associated Malassezia genomes reveal convergent and divergent virulence traits shared with plant and human fungal pathogens.</title>
        <authorList>
            <person name="Xu J."/>
            <person name="Saunders C.W."/>
            <person name="Hu P."/>
            <person name="Grant R.A."/>
            <person name="Boekhout T."/>
            <person name="Kuramae E.E."/>
            <person name="Kronstad J.W."/>
            <person name="Deangelis Y.M."/>
            <person name="Reeder N.L."/>
            <person name="Johnstone K.R."/>
            <person name="Leland M."/>
            <person name="Fieno A.M."/>
            <person name="Begley W.M."/>
            <person name="Sun Y."/>
            <person name="Lacey M.P."/>
            <person name="Chaudhary T."/>
            <person name="Keough T."/>
            <person name="Chu L."/>
            <person name="Sears R."/>
            <person name="Yuan B."/>
            <person name="Dawson T.L.Jr."/>
        </authorList>
    </citation>
    <scope>NUCLEOTIDE SEQUENCE [LARGE SCALE GENOMIC DNA]</scope>
    <source>
        <strain evidence="5">ATCC MYA-4612 / CBS 7966</strain>
    </source>
</reference>
<dbReference type="RefSeq" id="XP_001731225.1">
    <property type="nucleotide sequence ID" value="XM_001731173.1"/>
</dbReference>
<dbReference type="KEGG" id="mgl:MGL_1408"/>
<dbReference type="STRING" id="425265.A8PXD2"/>
<dbReference type="InterPro" id="IPR057207">
    <property type="entry name" value="FBXL15_LRR"/>
</dbReference>
<feature type="region of interest" description="Disordered" evidence="1">
    <location>
        <begin position="1"/>
        <end position="40"/>
    </location>
</feature>
<dbReference type="SUPFAM" id="SSF81383">
    <property type="entry name" value="F-box domain"/>
    <property type="match status" value="1"/>
</dbReference>
<dbReference type="SUPFAM" id="SSF52047">
    <property type="entry name" value="RNI-like"/>
    <property type="match status" value="1"/>
</dbReference>
<evidence type="ECO:0000259" key="3">
    <source>
        <dbReference type="Pfam" id="PF25372"/>
    </source>
</evidence>
<dbReference type="GO" id="GO:0031146">
    <property type="term" value="P:SCF-dependent proteasomal ubiquitin-dependent protein catabolic process"/>
    <property type="evidence" value="ECO:0007669"/>
    <property type="project" value="TreeGrafter"/>
</dbReference>
<evidence type="ECO:0000259" key="2">
    <source>
        <dbReference type="Pfam" id="PF12937"/>
    </source>
</evidence>
<feature type="compositionally biased region" description="Polar residues" evidence="1">
    <location>
        <begin position="602"/>
        <end position="614"/>
    </location>
</feature>
<protein>
    <submittedName>
        <fullName evidence="4">Uncharacterized protein</fullName>
    </submittedName>
</protein>
<dbReference type="InParanoid" id="A8PXD2"/>
<feature type="compositionally biased region" description="Low complexity" evidence="1">
    <location>
        <begin position="23"/>
        <end position="36"/>
    </location>
</feature>
<proteinExistence type="predicted"/>
<dbReference type="Proteomes" id="UP000008837">
    <property type="component" value="Unassembled WGS sequence"/>
</dbReference>
<dbReference type="OrthoDB" id="10257471at2759"/>
<evidence type="ECO:0000313" key="4">
    <source>
        <dbReference type="EMBL" id="EDP44011.1"/>
    </source>
</evidence>
<dbReference type="SMART" id="SM00367">
    <property type="entry name" value="LRR_CC"/>
    <property type="match status" value="12"/>
</dbReference>
<dbReference type="GeneID" id="5855532"/>
<sequence length="614" mass="68525">MDVASGALALSPAPKMRGPPPSTGDASPSSSSGTDVPDFDEMAPSGIGGADISMPMNEAPTRSTSFADLPHEILLHVFRFALGSQQDLQACLFVCRRWCACAVQVLWYRPSCHKRSAIFQLIDVMDRPDSSFPYASYIRRLNFSMLAGELDDQLFRRMAACHRLERLTLSGCSELTEPSLAYVLSHMPQLVAIDLSGVTHVTDNTLNVLATTCSRLQGANLTGCYRITSRGVRSIAQHCPMLRRIKLGACTQVHGDALVDMLEKCPLLLEADLVQCPRMDDASVREVWLRNTQLRELKLANNHTLTDHAFPTSALRDTWTIPRAFLVCENLRMIDLTCCTLLTDETVRAIVEHAPRLRNVSLAKCVRLTDQGVYALSELGRHLQHLHLAHVSNVTDRAIIRLAHQCTRIRYLDLACCTQLTDESVFALASQLPKLRRIGLVRVAQLTDRAIYALVEHYTNLERVHLSYCEHIQVPAIFWLTLRLPRLSHLSLTGVPAFRCVELQSMCRPPPKEFNQHQRQSFCVYSGRGVHELRRFLQHVYADEALARQFGPLHPDRNRVFQAGLARQQAAQAALEAPDTVRAAPAAPSSVPTPTTYAWSRPSLTPRSRLHSPS</sequence>
<dbReference type="GO" id="GO:0019005">
    <property type="term" value="C:SCF ubiquitin ligase complex"/>
    <property type="evidence" value="ECO:0007669"/>
    <property type="project" value="TreeGrafter"/>
</dbReference>
<evidence type="ECO:0000313" key="5">
    <source>
        <dbReference type="Proteomes" id="UP000008837"/>
    </source>
</evidence>
<dbReference type="Pfam" id="PF25372">
    <property type="entry name" value="DUF7885"/>
    <property type="match status" value="2"/>
</dbReference>
<organism evidence="4 5">
    <name type="scientific">Malassezia globosa (strain ATCC MYA-4612 / CBS 7966)</name>
    <name type="common">Dandruff-associated fungus</name>
    <dbReference type="NCBI Taxonomy" id="425265"/>
    <lineage>
        <taxon>Eukaryota</taxon>
        <taxon>Fungi</taxon>
        <taxon>Dikarya</taxon>
        <taxon>Basidiomycota</taxon>
        <taxon>Ustilaginomycotina</taxon>
        <taxon>Malasseziomycetes</taxon>
        <taxon>Malasseziales</taxon>
        <taxon>Malasseziaceae</taxon>
        <taxon>Malassezia</taxon>
    </lineage>
</organism>
<name>A8PXD2_MALGO</name>
<feature type="domain" description="F-box/LRR-repeat protein 15-like leucin rich repeat" evidence="3">
    <location>
        <begin position="156"/>
        <end position="295"/>
    </location>
</feature>
<accession>A8PXD2</accession>
<dbReference type="InterPro" id="IPR036047">
    <property type="entry name" value="F-box-like_dom_sf"/>
</dbReference>
<dbReference type="Pfam" id="PF12937">
    <property type="entry name" value="F-box-like"/>
    <property type="match status" value="1"/>
</dbReference>
<feature type="compositionally biased region" description="Low complexity" evidence="1">
    <location>
        <begin position="577"/>
        <end position="596"/>
    </location>
</feature>
<dbReference type="PANTHER" id="PTHR13318">
    <property type="entry name" value="PARTNER OF PAIRED, ISOFORM B-RELATED"/>
    <property type="match status" value="1"/>
</dbReference>
<dbReference type="VEuPathDB" id="FungiDB:MGL_1408"/>
<dbReference type="FunCoup" id="A8PXD2">
    <property type="interactions" value="296"/>
</dbReference>
<evidence type="ECO:0000256" key="1">
    <source>
        <dbReference type="SAM" id="MobiDB-lite"/>
    </source>
</evidence>
<dbReference type="EMBL" id="AAYY01000004">
    <property type="protein sequence ID" value="EDP44011.1"/>
    <property type="molecule type" value="Genomic_DNA"/>
</dbReference>
<feature type="domain" description="F-box/LRR-repeat protein 15-like leucin rich repeat" evidence="3">
    <location>
        <begin position="362"/>
        <end position="494"/>
    </location>
</feature>
<dbReference type="AlphaFoldDB" id="A8PXD2"/>
<feature type="domain" description="F-box" evidence="2">
    <location>
        <begin position="66"/>
        <end position="112"/>
    </location>
</feature>
<dbReference type="OMA" id="PACTNWK"/>
<gene>
    <name evidence="4" type="ORF">MGL_1408</name>
</gene>